<dbReference type="RefSeq" id="WP_406695507.1">
    <property type="nucleotide sequence ID" value="NZ_CP155447.1"/>
</dbReference>
<dbReference type="AlphaFoldDB" id="A0AAU7CC15"/>
<protein>
    <submittedName>
        <fullName evidence="1">Uncharacterized protein</fullName>
    </submittedName>
</protein>
<evidence type="ECO:0000313" key="1">
    <source>
        <dbReference type="EMBL" id="XBH02766.1"/>
    </source>
</evidence>
<organism evidence="1">
    <name type="scientific">Singulisphaera sp. Ch08</name>
    <dbReference type="NCBI Taxonomy" id="3120278"/>
    <lineage>
        <taxon>Bacteria</taxon>
        <taxon>Pseudomonadati</taxon>
        <taxon>Planctomycetota</taxon>
        <taxon>Planctomycetia</taxon>
        <taxon>Isosphaerales</taxon>
        <taxon>Isosphaeraceae</taxon>
        <taxon>Singulisphaera</taxon>
    </lineage>
</organism>
<gene>
    <name evidence="1" type="ORF">V5E97_31285</name>
</gene>
<reference evidence="1" key="1">
    <citation type="submission" date="2024-05" db="EMBL/GenBank/DDBJ databases">
        <title>Planctomycetes of the genus Singulisphaera possess chitinolytic capabilities.</title>
        <authorList>
            <person name="Ivanova A."/>
        </authorList>
    </citation>
    <scope>NUCLEOTIDE SEQUENCE</scope>
    <source>
        <strain evidence="1">Ch08T</strain>
    </source>
</reference>
<proteinExistence type="predicted"/>
<dbReference type="EMBL" id="CP155447">
    <property type="protein sequence ID" value="XBH02766.1"/>
    <property type="molecule type" value="Genomic_DNA"/>
</dbReference>
<sequence>MAVNRFFGLRMIKANVYQDVSWLDGRPSLILDYSKTSRLYAPYRDEIREVGPGIFLGLMYSRTQPEPTLKMYFALEAQQ</sequence>
<accession>A0AAU7CC15</accession>
<name>A0AAU7CC15_9BACT</name>